<keyword evidence="6 9" id="KW-0472">Membrane</keyword>
<feature type="transmembrane region" description="Helical" evidence="9">
    <location>
        <begin position="26"/>
        <end position="45"/>
    </location>
</feature>
<dbReference type="InterPro" id="IPR052187">
    <property type="entry name" value="MFSD1"/>
</dbReference>
<evidence type="ECO:0000256" key="3">
    <source>
        <dbReference type="ARBA" id="ARBA00022448"/>
    </source>
</evidence>
<evidence type="ECO:0000256" key="7">
    <source>
        <dbReference type="ARBA" id="ARBA00023228"/>
    </source>
</evidence>
<evidence type="ECO:0000256" key="2">
    <source>
        <dbReference type="ARBA" id="ARBA00008335"/>
    </source>
</evidence>
<dbReference type="Proteomes" id="UP001189429">
    <property type="component" value="Unassembled WGS sequence"/>
</dbReference>
<evidence type="ECO:0000256" key="5">
    <source>
        <dbReference type="ARBA" id="ARBA00022989"/>
    </source>
</evidence>
<proteinExistence type="inferred from homology"/>
<gene>
    <name evidence="10" type="ORF">PCOR1329_LOCUS54186</name>
</gene>
<evidence type="ECO:0000313" key="11">
    <source>
        <dbReference type="Proteomes" id="UP001189429"/>
    </source>
</evidence>
<keyword evidence="5 9" id="KW-1133">Transmembrane helix</keyword>
<feature type="transmembrane region" description="Helical" evidence="9">
    <location>
        <begin position="66"/>
        <end position="85"/>
    </location>
</feature>
<dbReference type="EMBL" id="CAUYUJ010016616">
    <property type="protein sequence ID" value="CAK0867188.1"/>
    <property type="molecule type" value="Genomic_DNA"/>
</dbReference>
<evidence type="ECO:0000256" key="1">
    <source>
        <dbReference type="ARBA" id="ARBA00004155"/>
    </source>
</evidence>
<feature type="compositionally biased region" description="Low complexity" evidence="8">
    <location>
        <begin position="98"/>
        <end position="109"/>
    </location>
</feature>
<evidence type="ECO:0000313" key="10">
    <source>
        <dbReference type="EMBL" id="CAK0867188.1"/>
    </source>
</evidence>
<evidence type="ECO:0000256" key="4">
    <source>
        <dbReference type="ARBA" id="ARBA00022692"/>
    </source>
</evidence>
<dbReference type="PANTHER" id="PTHR23512">
    <property type="entry name" value="MAJOR FACILITATOR SUPERFAMILY DOMAIN-CONTAINING PROTEIN 1"/>
    <property type="match status" value="1"/>
</dbReference>
<comment type="similarity">
    <text evidence="2">Belongs to the major facilitator superfamily.</text>
</comment>
<evidence type="ECO:0008006" key="12">
    <source>
        <dbReference type="Google" id="ProtNLM"/>
    </source>
</evidence>
<comment type="caution">
    <text evidence="10">The sequence shown here is derived from an EMBL/GenBank/DDBJ whole genome shotgun (WGS) entry which is preliminary data.</text>
</comment>
<evidence type="ECO:0000256" key="6">
    <source>
        <dbReference type="ARBA" id="ARBA00023136"/>
    </source>
</evidence>
<keyword evidence="4 9" id="KW-0812">Transmembrane</keyword>
<accession>A0ABN9V758</accession>
<keyword evidence="11" id="KW-1185">Reference proteome</keyword>
<comment type="subcellular location">
    <subcellularLocation>
        <location evidence="1">Lysosome membrane</location>
        <topology evidence="1">Multi-pass membrane protein</topology>
    </subcellularLocation>
</comment>
<dbReference type="InterPro" id="IPR036259">
    <property type="entry name" value="MFS_trans_sf"/>
</dbReference>
<reference evidence="10" key="1">
    <citation type="submission" date="2023-10" db="EMBL/GenBank/DDBJ databases">
        <authorList>
            <person name="Chen Y."/>
            <person name="Shah S."/>
            <person name="Dougan E. K."/>
            <person name="Thang M."/>
            <person name="Chan C."/>
        </authorList>
    </citation>
    <scope>NUCLEOTIDE SEQUENCE [LARGE SCALE GENOMIC DNA]</scope>
</reference>
<sequence length="125" mass="12935">MFAASSLWPCIPIVVPMELVGTANGMATSVQMIGIALANMLVGVLQDASPEVYPGTQVKRYDYCMLFFIACGALASLLSLALNVLDARSGGELNGGKPARAAAPSVSVSLEPTSDQRPSPPPLLS</sequence>
<name>A0ABN9V758_9DINO</name>
<keyword evidence="7" id="KW-0458">Lysosome</keyword>
<organism evidence="10 11">
    <name type="scientific">Prorocentrum cordatum</name>
    <dbReference type="NCBI Taxonomy" id="2364126"/>
    <lineage>
        <taxon>Eukaryota</taxon>
        <taxon>Sar</taxon>
        <taxon>Alveolata</taxon>
        <taxon>Dinophyceae</taxon>
        <taxon>Prorocentrales</taxon>
        <taxon>Prorocentraceae</taxon>
        <taxon>Prorocentrum</taxon>
    </lineage>
</organism>
<feature type="region of interest" description="Disordered" evidence="8">
    <location>
        <begin position="92"/>
        <end position="125"/>
    </location>
</feature>
<dbReference type="SUPFAM" id="SSF103473">
    <property type="entry name" value="MFS general substrate transporter"/>
    <property type="match status" value="1"/>
</dbReference>
<evidence type="ECO:0000256" key="9">
    <source>
        <dbReference type="SAM" id="Phobius"/>
    </source>
</evidence>
<keyword evidence="3" id="KW-0813">Transport</keyword>
<protein>
    <recommendedName>
        <fullName evidence="12">Solute carrier family 40 protein</fullName>
    </recommendedName>
</protein>
<dbReference type="PANTHER" id="PTHR23512:SF3">
    <property type="entry name" value="MAJOR FACILITATOR SUPERFAMILY DOMAIN-CONTAINING PROTEIN 1"/>
    <property type="match status" value="1"/>
</dbReference>
<evidence type="ECO:0000256" key="8">
    <source>
        <dbReference type="SAM" id="MobiDB-lite"/>
    </source>
</evidence>